<evidence type="ECO:0000313" key="2">
    <source>
        <dbReference type="Proteomes" id="UP000199009"/>
    </source>
</evidence>
<dbReference type="EMBL" id="LT629692">
    <property type="protein sequence ID" value="SDH45223.1"/>
    <property type="molecule type" value="Genomic_DNA"/>
</dbReference>
<name>A0A1G8CJ48_9MICO</name>
<dbReference type="RefSeq" id="WP_157681873.1">
    <property type="nucleotide sequence ID" value="NZ_LT629692.1"/>
</dbReference>
<dbReference type="AlphaFoldDB" id="A0A1G8CJ48"/>
<proteinExistence type="predicted"/>
<keyword evidence="2" id="KW-1185">Reference proteome</keyword>
<sequence length="326" mass="36757">MVPRTEHPVIVHRRREREGEPVNDRRLRRLVDEGSVVRIVAGSYVHRQDWEALKPRDRHYLRVLEATARARGQLIVSHHAAAAVWGIDTLGPWPTLVEVRTDRARGGRSSGAFRRRALGTKDVELVPWRSHWITSPAQTAIDLAADLPFTEGVVVFDQALWAKRVGGPLTRLDAIRTLTSSTSITRGGAKVARATAFATALSDSVRESHSRVLIDRLGFPTPVLQQRFDLPSGRIAYPDFFFAEHDHAAEYDGVGKYLDPRILRGRTPQEALLEEKDRADELLRIVSRLSRWRTPALHDPRLLYDILSAAGLPSSRPRPRLGQFRV</sequence>
<accession>A0A1G8CJ48</accession>
<gene>
    <name evidence="1" type="ORF">SAMN04489810_3086</name>
</gene>
<dbReference type="STRING" id="370764.SAMN04489810_3086"/>
<protein>
    <submittedName>
        <fullName evidence="1">Transcriptional regulator, AbiEi antitoxin, Type IV TA system</fullName>
    </submittedName>
</protein>
<reference evidence="1 2" key="1">
    <citation type="submission" date="2016-10" db="EMBL/GenBank/DDBJ databases">
        <authorList>
            <person name="de Groot N.N."/>
        </authorList>
    </citation>
    <scope>NUCLEOTIDE SEQUENCE [LARGE SCALE GENOMIC DNA]</scope>
    <source>
        <strain evidence="1 2">DSM 23142</strain>
    </source>
</reference>
<evidence type="ECO:0000313" key="1">
    <source>
        <dbReference type="EMBL" id="SDH45223.1"/>
    </source>
</evidence>
<organism evidence="1 2">
    <name type="scientific">Microbacterium pygmaeum</name>
    <dbReference type="NCBI Taxonomy" id="370764"/>
    <lineage>
        <taxon>Bacteria</taxon>
        <taxon>Bacillati</taxon>
        <taxon>Actinomycetota</taxon>
        <taxon>Actinomycetes</taxon>
        <taxon>Micrococcales</taxon>
        <taxon>Microbacteriaceae</taxon>
        <taxon>Microbacterium</taxon>
    </lineage>
</organism>
<dbReference type="OrthoDB" id="5517693at2"/>
<dbReference type="Proteomes" id="UP000199009">
    <property type="component" value="Chromosome I"/>
</dbReference>